<feature type="signal peptide" evidence="1">
    <location>
        <begin position="1"/>
        <end position="23"/>
    </location>
</feature>
<name>A0ABN4YG36_9GAMM</name>
<dbReference type="RefSeq" id="WP_080915403.1">
    <property type="nucleotide sequence ID" value="NZ_CP020472.1"/>
</dbReference>
<keyword evidence="3" id="KW-1185">Reference proteome</keyword>
<proteinExistence type="predicted"/>
<evidence type="ECO:0000256" key="1">
    <source>
        <dbReference type="SAM" id="SignalP"/>
    </source>
</evidence>
<dbReference type="EMBL" id="CP020472">
    <property type="protein sequence ID" value="ARD21849.1"/>
    <property type="molecule type" value="Genomic_DNA"/>
</dbReference>
<reference evidence="2 3" key="1">
    <citation type="submission" date="2017-03" db="EMBL/GenBank/DDBJ databases">
        <title>Genome sequencing of Shewanella japonica KCTC 22435.</title>
        <authorList>
            <person name="Kim K.M."/>
        </authorList>
    </citation>
    <scope>NUCLEOTIDE SEQUENCE [LARGE SCALE GENOMIC DNA]</scope>
    <source>
        <strain evidence="2 3">KCTC 22435</strain>
    </source>
</reference>
<sequence length="162" mass="18238">MITRGLAFIVLFLSLSLFSTMIAAEGNPALHVSGPSISYQVSHINPIVNDVALHTELETSFNQTHIEPVKDLPLISDIERFDFLNDFRRVVSHDNRAGIGEKPNYSLLIAFFEPMIFNRYIAPISTPKFVNHWTSQLSSAISRVSGWKDGNSLYSHNHQRLA</sequence>
<protein>
    <submittedName>
        <fullName evidence="2">Uncharacterized protein</fullName>
    </submittedName>
</protein>
<evidence type="ECO:0000313" key="2">
    <source>
        <dbReference type="EMBL" id="ARD21849.1"/>
    </source>
</evidence>
<evidence type="ECO:0000313" key="3">
    <source>
        <dbReference type="Proteomes" id="UP000191820"/>
    </source>
</evidence>
<keyword evidence="1" id="KW-0732">Signal</keyword>
<feature type="chain" id="PRO_5045592192" evidence="1">
    <location>
        <begin position="24"/>
        <end position="162"/>
    </location>
</feature>
<accession>A0ABN4YG36</accession>
<dbReference type="Proteomes" id="UP000191820">
    <property type="component" value="Chromosome"/>
</dbReference>
<organism evidence="2 3">
    <name type="scientific">Shewanella japonica</name>
    <dbReference type="NCBI Taxonomy" id="93973"/>
    <lineage>
        <taxon>Bacteria</taxon>
        <taxon>Pseudomonadati</taxon>
        <taxon>Pseudomonadota</taxon>
        <taxon>Gammaproteobacteria</taxon>
        <taxon>Alteromonadales</taxon>
        <taxon>Shewanellaceae</taxon>
        <taxon>Shewanella</taxon>
    </lineage>
</organism>
<gene>
    <name evidence="2" type="ORF">SJ2017_1530</name>
</gene>